<dbReference type="EMBL" id="BORS01000007">
    <property type="protein sequence ID" value="GIO42454.1"/>
    <property type="molecule type" value="Genomic_DNA"/>
</dbReference>
<reference evidence="1" key="1">
    <citation type="submission" date="2021-03" db="EMBL/GenBank/DDBJ databases">
        <title>Antimicrobial resistance genes in bacteria isolated from Japanese honey, and their potential for conferring macrolide and lincosamide resistance in the American foulbrood pathogen Paenibacillus larvae.</title>
        <authorList>
            <person name="Okamoto M."/>
            <person name="Kumagai M."/>
            <person name="Kanamori H."/>
            <person name="Takamatsu D."/>
        </authorList>
    </citation>
    <scope>NUCLEOTIDE SEQUENCE</scope>
    <source>
        <strain evidence="1">J41TS4</strain>
    </source>
</reference>
<comment type="caution">
    <text evidence="1">The sequence shown here is derived from an EMBL/GenBank/DDBJ whole genome shotgun (WGS) entry which is preliminary data.</text>
</comment>
<keyword evidence="2" id="KW-1185">Reference proteome</keyword>
<proteinExistence type="predicted"/>
<accession>A0A919Y0Q3</accession>
<evidence type="ECO:0000313" key="1">
    <source>
        <dbReference type="EMBL" id="GIO42454.1"/>
    </source>
</evidence>
<organism evidence="1 2">
    <name type="scientific">Paenibacillus apis</name>
    <dbReference type="NCBI Taxonomy" id="1792174"/>
    <lineage>
        <taxon>Bacteria</taxon>
        <taxon>Bacillati</taxon>
        <taxon>Bacillota</taxon>
        <taxon>Bacilli</taxon>
        <taxon>Bacillales</taxon>
        <taxon>Paenibacillaceae</taxon>
        <taxon>Paenibacillus</taxon>
    </lineage>
</organism>
<dbReference type="AlphaFoldDB" id="A0A919Y0Q3"/>
<protein>
    <submittedName>
        <fullName evidence="1">Uncharacterized protein</fullName>
    </submittedName>
</protein>
<dbReference type="Proteomes" id="UP000678895">
    <property type="component" value="Unassembled WGS sequence"/>
</dbReference>
<gene>
    <name evidence="1" type="ORF">J41TS4_22120</name>
</gene>
<sequence length="79" mass="9447">MTTSQPEEIFIKNVLDVDVDGLRHINRYVIRSMWDVRQEDGRYKLVQRVIEDITYTWDEIEQEGGIAEINKQLKECYNV</sequence>
<dbReference type="RefSeq" id="WP_301627274.1">
    <property type="nucleotide sequence ID" value="NZ_BORS01000007.1"/>
</dbReference>
<name>A0A919Y0Q3_9BACL</name>
<evidence type="ECO:0000313" key="2">
    <source>
        <dbReference type="Proteomes" id="UP000678895"/>
    </source>
</evidence>